<reference evidence="1" key="2">
    <citation type="submission" date="2020-05" db="EMBL/GenBank/DDBJ databases">
        <title>Bacillus alkalisoli sp. nov. isolated from saline soil.</title>
        <authorList>
            <person name="Sun J.-Q."/>
            <person name="Xu L."/>
        </authorList>
    </citation>
    <scope>NUCLEOTIDE SEQUENCE</scope>
    <source>
        <strain evidence="1">M4U3P1</strain>
    </source>
</reference>
<reference evidence="3" key="1">
    <citation type="submission" date="2019-07" db="EMBL/GenBank/DDBJ databases">
        <title>Bacillus alkalisoli sp. nov. isolated from saline soil.</title>
        <authorList>
            <person name="Sun J.-Q."/>
            <person name="Xu L."/>
        </authorList>
    </citation>
    <scope>NUCLEOTIDE SEQUENCE [LARGE SCALE GENOMIC DNA]</scope>
    <source>
        <strain evidence="2 3">M4U3P1</strain>
    </source>
</reference>
<dbReference type="SUPFAM" id="SSF101386">
    <property type="entry name" value="all-alpha NTP pyrophosphatases"/>
    <property type="match status" value="1"/>
</dbReference>
<dbReference type="KEGG" id="psua:FLK61_34200"/>
<sequence length="212" mass="24555">MNLTPLFEVQRKLDDKIVQEKGLEGQDLLPEKVLALLVELGELANEWRGFKFWSEGREARTEYVCKFCEGSELVSTTAEFGNEEQGFDLYEVDVSCPVCDDVNTDKNPLLEEYVDCLHFILSIGNDLQITDYEVWTHADTHYVRHQFTEVFDSVTTLNLLINLNDKNIQVVYEVLVARFLALGEMLGFTWKQITQAYMEKNRVNHERQANGY</sequence>
<dbReference type="InterPro" id="IPR016947">
    <property type="entry name" value="UCP030140"/>
</dbReference>
<keyword evidence="3" id="KW-1185">Reference proteome</keyword>
<name>A0A859FFS7_9BACI</name>
<dbReference type="EMBL" id="CP041372">
    <property type="protein sequence ID" value="QKS71731.1"/>
    <property type="molecule type" value="Genomic_DNA"/>
</dbReference>
<dbReference type="AlphaFoldDB" id="A0A859FFS7"/>
<proteinExistence type="predicted"/>
<dbReference type="Proteomes" id="UP000318138">
    <property type="component" value="Chromosome"/>
</dbReference>
<dbReference type="RefSeq" id="WP_176009710.1">
    <property type="nucleotide sequence ID" value="NZ_CP041372.2"/>
</dbReference>
<dbReference type="Gene3D" id="1.10.4010.10">
    <property type="entry name" value="Type II deoxyuridine triphosphatase"/>
    <property type="match status" value="1"/>
</dbReference>
<dbReference type="Pfam" id="PF08761">
    <property type="entry name" value="dUTPase_2"/>
    <property type="match status" value="2"/>
</dbReference>
<dbReference type="EMBL" id="CP041372">
    <property type="protein sequence ID" value="QKS71678.1"/>
    <property type="molecule type" value="Genomic_DNA"/>
</dbReference>
<dbReference type="InterPro" id="IPR014871">
    <property type="entry name" value="dUTPase/dCTP_pyrophosphatase"/>
</dbReference>
<dbReference type="PIRSF" id="PIRSF030140">
    <property type="entry name" value="UCP030140"/>
    <property type="match status" value="1"/>
</dbReference>
<protein>
    <submittedName>
        <fullName evidence="1">dUTP diphosphatase</fullName>
    </submittedName>
</protein>
<evidence type="ECO:0000313" key="1">
    <source>
        <dbReference type="EMBL" id="QKS71678.1"/>
    </source>
</evidence>
<dbReference type="KEGG" id="psua:FLK61_33905"/>
<evidence type="ECO:0000313" key="3">
    <source>
        <dbReference type="Proteomes" id="UP000318138"/>
    </source>
</evidence>
<evidence type="ECO:0000313" key="2">
    <source>
        <dbReference type="EMBL" id="QKS71731.1"/>
    </source>
</evidence>
<organism evidence="1 3">
    <name type="scientific">Paenalkalicoccus suaedae</name>
    <dbReference type="NCBI Taxonomy" id="2592382"/>
    <lineage>
        <taxon>Bacteria</taxon>
        <taxon>Bacillati</taxon>
        <taxon>Bacillota</taxon>
        <taxon>Bacilli</taxon>
        <taxon>Bacillales</taxon>
        <taxon>Bacillaceae</taxon>
        <taxon>Paenalkalicoccus</taxon>
    </lineage>
</organism>
<gene>
    <name evidence="1" type="ORF">FLK61_33905</name>
    <name evidence="2" type="ORF">FLK61_34200</name>
</gene>
<dbReference type="CDD" id="cd11527">
    <property type="entry name" value="NTP-PPase_dUTPase"/>
    <property type="match status" value="1"/>
</dbReference>
<accession>A0A859FFS7</accession>